<evidence type="ECO:0000256" key="7">
    <source>
        <dbReference type="SAM" id="MobiDB-lite"/>
    </source>
</evidence>
<organism evidence="9 10">
    <name type="scientific">Paenibacillus apis</name>
    <dbReference type="NCBI Taxonomy" id="1792174"/>
    <lineage>
        <taxon>Bacteria</taxon>
        <taxon>Bacillati</taxon>
        <taxon>Bacillota</taxon>
        <taxon>Bacilli</taxon>
        <taxon>Bacillales</taxon>
        <taxon>Paenibacillaceae</taxon>
        <taxon>Paenibacillus</taxon>
    </lineage>
</organism>
<reference evidence="9" key="1">
    <citation type="submission" date="2021-03" db="EMBL/GenBank/DDBJ databases">
        <title>Antimicrobial resistance genes in bacteria isolated from Japanese honey, and their potential for conferring macrolide and lincosamide resistance in the American foulbrood pathogen Paenibacillus larvae.</title>
        <authorList>
            <person name="Okamoto M."/>
            <person name="Kumagai M."/>
            <person name="Kanamori H."/>
            <person name="Takamatsu D."/>
        </authorList>
    </citation>
    <scope>NUCLEOTIDE SEQUENCE</scope>
    <source>
        <strain evidence="9">J41TS4</strain>
    </source>
</reference>
<dbReference type="CDD" id="cd09912">
    <property type="entry name" value="DLP_2"/>
    <property type="match status" value="2"/>
</dbReference>
<dbReference type="SUPFAM" id="SSF52540">
    <property type="entry name" value="P-loop containing nucleoside triphosphate hydrolases"/>
    <property type="match status" value="2"/>
</dbReference>
<feature type="domain" description="Dynamin N-terminal" evidence="8">
    <location>
        <begin position="48"/>
        <end position="208"/>
    </location>
</feature>
<sequence>MKMTAAIESDLAGKLSRLEAWYLEQGAADSASKVKDLIEKQLSGELTIAICGHFSAGKSSLINALCGSSVLPSGPLPTTANIAALRDGAPRMQLTPAIGGGHEAGEKLPQESLSAFDGALNDYCRDGAKYERVSIWRDIPLLRHGGVLLDTPGVDSGEAAHALATSSALHLADIVFYIMDYNHVQSGSNLSFARSIAEWEKPLYLIINQVDKHQEEEQTFEQYMKSVEHAFSVWGIAPAAIFTTSLKEPEHQRNQLPELKRVVIELLDRKAALLEFSIACSLHHEARQFKKRTEEAAGERRQELEALAGDEAVTVDQLRQELQELELRMSSRQEEPPEAALRREWTIKLDQLLENAYLMTADLRETAEKYLESREAEAKPGFRLFKNKSIQERQRRQQEFLERLDEQVKAQIDWHVRDMIRKLGKASELWDAEREARLEEEMPQMEAAWIENQARSGAVISGEYTLHYTSAVAAEIRGRYRRAALALAEGLLAELAPRLAAEQAGLAARHAELAERVRAAERLQAQSAAASETAEQLDALLGAWTPLPAGLLPKAEAGEGRGVPAALPRPAAQRQPQAPTPAPQPRAAGAGTALPATDAVGRQRLHAAAAQLAAAAEALAPYPAFGSGVRELRARAAQLREGRYTIALFGAFSAGKSSFANALLGELVLPVSPHPTTAAITRIVAPPAGRAHKEACIAFKSAEAMQADLAHSYEALQLGRWKANRWREEVARLKPDEIPAPGRTHYSFLKAAASQWEAHERKLGTQQLTDIEEFAAYAAQEGKACFVEWMDLYYSCPLTEQGLTIVDTPGADSIHARHTGVTFEYMKQSDALLYVTYYNHAFSRVDRQFLTHLGRVKGSFALDKMFFIVNAADLASSSEELAEVTGYVKEGLIRAGITEPQVFALSSKLARQAKERGDFSLLDASGLAAFEQDFYAFINRQLTHLALESASQELQTVLAQAKEWQQALEHSREQREEKLARLQEDTKAVLAFTARLTGEVRLPELRQEAEELLFHARNRLKLYAGELFQEFFHPSLLSEEAGSRRARFGASFHGWLSQLSIELERELQATSLRLEKKCESMMSSHIRGGLDELILELEDAPVFITEHRSPWDTPSLMKRRLEHSLAAADYDSFFKSPKLFFEGGGRRELKQALEQPLAAVLQDAVEEAGQRLIEYYAQGYSRRLREATASIELQWNEWMTGIQTLSGDEAETRDFLQRLKQVESFEEVVQKVIF</sequence>
<dbReference type="Gene3D" id="3.40.50.300">
    <property type="entry name" value="P-loop containing nucleotide triphosphate hydrolases"/>
    <property type="match status" value="2"/>
</dbReference>
<feature type="coiled-coil region" evidence="6">
    <location>
        <begin position="947"/>
        <end position="985"/>
    </location>
</feature>
<protein>
    <recommendedName>
        <fullName evidence="8">Dynamin N-terminal domain-containing protein</fullName>
    </recommendedName>
</protein>
<feature type="compositionally biased region" description="Low complexity" evidence="7">
    <location>
        <begin position="564"/>
        <end position="577"/>
    </location>
</feature>
<evidence type="ECO:0000256" key="6">
    <source>
        <dbReference type="SAM" id="Coils"/>
    </source>
</evidence>
<dbReference type="PANTHER" id="PTHR10465">
    <property type="entry name" value="TRANSMEMBRANE GTPASE FZO1"/>
    <property type="match status" value="1"/>
</dbReference>
<name>A0A919Y902_9BACL</name>
<evidence type="ECO:0000256" key="4">
    <source>
        <dbReference type="ARBA" id="ARBA00023134"/>
    </source>
</evidence>
<proteinExistence type="predicted"/>
<feature type="domain" description="Dynamin N-terminal" evidence="8">
    <location>
        <begin position="646"/>
        <end position="871"/>
    </location>
</feature>
<dbReference type="GO" id="GO:0003924">
    <property type="term" value="F:GTPase activity"/>
    <property type="evidence" value="ECO:0007669"/>
    <property type="project" value="InterPro"/>
</dbReference>
<dbReference type="Pfam" id="PF00350">
    <property type="entry name" value="Dynamin_N"/>
    <property type="match status" value="2"/>
</dbReference>
<keyword evidence="5" id="KW-0472">Membrane</keyword>
<evidence type="ECO:0000256" key="1">
    <source>
        <dbReference type="ARBA" id="ARBA00004370"/>
    </source>
</evidence>
<dbReference type="InterPro" id="IPR027417">
    <property type="entry name" value="P-loop_NTPase"/>
</dbReference>
<dbReference type="InterPro" id="IPR045063">
    <property type="entry name" value="Dynamin_N"/>
</dbReference>
<evidence type="ECO:0000256" key="2">
    <source>
        <dbReference type="ARBA" id="ARBA00022741"/>
    </source>
</evidence>
<comment type="subcellular location">
    <subcellularLocation>
        <location evidence="1">Membrane</location>
    </subcellularLocation>
</comment>
<keyword evidence="10" id="KW-1185">Reference proteome</keyword>
<dbReference type="GO" id="GO:0016020">
    <property type="term" value="C:membrane"/>
    <property type="evidence" value="ECO:0007669"/>
    <property type="project" value="UniProtKB-SubCell"/>
</dbReference>
<evidence type="ECO:0000259" key="8">
    <source>
        <dbReference type="Pfam" id="PF00350"/>
    </source>
</evidence>
<gene>
    <name evidence="9" type="ORF">J41TS4_42930</name>
</gene>
<feature type="coiled-coil region" evidence="6">
    <location>
        <begin position="308"/>
        <end position="335"/>
    </location>
</feature>
<keyword evidence="4" id="KW-0342">GTP-binding</keyword>
<evidence type="ECO:0000256" key="3">
    <source>
        <dbReference type="ARBA" id="ARBA00022801"/>
    </source>
</evidence>
<dbReference type="GO" id="GO:0008053">
    <property type="term" value="P:mitochondrial fusion"/>
    <property type="evidence" value="ECO:0007669"/>
    <property type="project" value="TreeGrafter"/>
</dbReference>
<keyword evidence="2" id="KW-0547">Nucleotide-binding</keyword>
<keyword evidence="6" id="KW-0175">Coiled coil</keyword>
<accession>A0A919Y902</accession>
<dbReference type="PANTHER" id="PTHR10465:SF0">
    <property type="entry name" value="SARCALUMENIN"/>
    <property type="match status" value="1"/>
</dbReference>
<evidence type="ECO:0000313" key="10">
    <source>
        <dbReference type="Proteomes" id="UP000678895"/>
    </source>
</evidence>
<evidence type="ECO:0000256" key="5">
    <source>
        <dbReference type="ARBA" id="ARBA00023136"/>
    </source>
</evidence>
<dbReference type="EMBL" id="BORS01000019">
    <property type="protein sequence ID" value="GIO44535.1"/>
    <property type="molecule type" value="Genomic_DNA"/>
</dbReference>
<dbReference type="AlphaFoldDB" id="A0A919Y902"/>
<dbReference type="InterPro" id="IPR027094">
    <property type="entry name" value="Mitofusin_fam"/>
</dbReference>
<feature type="region of interest" description="Disordered" evidence="7">
    <location>
        <begin position="553"/>
        <end position="592"/>
    </location>
</feature>
<dbReference type="GO" id="GO:0005525">
    <property type="term" value="F:GTP binding"/>
    <property type="evidence" value="ECO:0007669"/>
    <property type="project" value="UniProtKB-KW"/>
</dbReference>
<comment type="caution">
    <text evidence="9">The sequence shown here is derived from an EMBL/GenBank/DDBJ whole genome shotgun (WGS) entry which is preliminary data.</text>
</comment>
<keyword evidence="3" id="KW-0378">Hydrolase</keyword>
<evidence type="ECO:0000313" key="9">
    <source>
        <dbReference type="EMBL" id="GIO44535.1"/>
    </source>
</evidence>
<dbReference type="Proteomes" id="UP000678895">
    <property type="component" value="Unassembled WGS sequence"/>
</dbReference>